<comment type="pathway">
    <text evidence="1">Cofactor biosynthesis; pyrroloquinoline quinone biosynthesis.</text>
</comment>
<proteinExistence type="predicted"/>
<dbReference type="InterPro" id="IPR041881">
    <property type="entry name" value="PqqD_sf"/>
</dbReference>
<dbReference type="OrthoDB" id="7995890at2"/>
<evidence type="ECO:0000256" key="1">
    <source>
        <dbReference type="ARBA" id="ARBA00004886"/>
    </source>
</evidence>
<dbReference type="GO" id="GO:0018189">
    <property type="term" value="P:pyrroloquinoline quinone biosynthetic process"/>
    <property type="evidence" value="ECO:0007669"/>
    <property type="project" value="UniProtKB-UniPathway"/>
</dbReference>
<dbReference type="Pfam" id="PF05402">
    <property type="entry name" value="PqqD"/>
    <property type="match status" value="1"/>
</dbReference>
<keyword evidence="5" id="KW-1185">Reference proteome</keyword>
<dbReference type="InterPro" id="IPR022479">
    <property type="entry name" value="PqqD_bac"/>
</dbReference>
<dbReference type="AlphaFoldDB" id="S0ESI2"/>
<dbReference type="EMBL" id="HF951689">
    <property type="protein sequence ID" value="CCW34184.1"/>
    <property type="molecule type" value="Genomic_DNA"/>
</dbReference>
<dbReference type="NCBIfam" id="TIGR03859">
    <property type="entry name" value="PQQ_PqqD"/>
    <property type="match status" value="1"/>
</dbReference>
<dbReference type="STRING" id="454171.CP488_00810"/>
<dbReference type="Proteomes" id="UP000014227">
    <property type="component" value="Chromosome I"/>
</dbReference>
<dbReference type="HOGENOM" id="CLU_163864_1_0_0"/>
<dbReference type="KEGG" id="ccz:CCALI_00347"/>
<accession>S0ESI2</accession>
<keyword evidence="3" id="KW-0884">PQQ biosynthesis</keyword>
<evidence type="ECO:0000256" key="2">
    <source>
        <dbReference type="ARBA" id="ARBA00011741"/>
    </source>
</evidence>
<sequence length="106" mass="11755">MSSNSLPLNAIPILSSYARLQQDRVTGKMVLVYPEGVLLLNETASAVLKLCDGYTDLATICSKLCEQYSASAESLIADVQAYLHRLHQRNLIIFEDEPPSSDQNRQ</sequence>
<dbReference type="RefSeq" id="WP_016481747.1">
    <property type="nucleotide sequence ID" value="NC_021487.1"/>
</dbReference>
<dbReference type="InParanoid" id="S0ESI2"/>
<evidence type="ECO:0000313" key="4">
    <source>
        <dbReference type="EMBL" id="CCW34184.1"/>
    </source>
</evidence>
<dbReference type="InterPro" id="IPR008792">
    <property type="entry name" value="PQQD"/>
</dbReference>
<dbReference type="eggNOG" id="COG0535">
    <property type="taxonomic scope" value="Bacteria"/>
</dbReference>
<gene>
    <name evidence="4" type="ORF">CCALI_00347</name>
</gene>
<dbReference type="UniPathway" id="UPA00539"/>
<dbReference type="PATRIC" id="fig|1303518.3.peg.354"/>
<dbReference type="GO" id="GO:0048038">
    <property type="term" value="F:quinone binding"/>
    <property type="evidence" value="ECO:0007669"/>
    <property type="project" value="InterPro"/>
</dbReference>
<name>S0ESI2_CHTCT</name>
<organism evidence="4 5">
    <name type="scientific">Chthonomonas calidirosea (strain DSM 23976 / ICMP 18418 / T49)</name>
    <dbReference type="NCBI Taxonomy" id="1303518"/>
    <lineage>
        <taxon>Bacteria</taxon>
        <taxon>Bacillati</taxon>
        <taxon>Armatimonadota</taxon>
        <taxon>Chthonomonadia</taxon>
        <taxon>Chthonomonadales</taxon>
        <taxon>Chthonomonadaceae</taxon>
        <taxon>Chthonomonas</taxon>
    </lineage>
</organism>
<reference evidence="5" key="1">
    <citation type="submission" date="2013-03" db="EMBL/GenBank/DDBJ databases">
        <title>Genome sequence of Chthonomonas calidirosea, the first sequenced genome from the Armatimonadetes phylum (formally candidate division OP10).</title>
        <authorList>
            <person name="Lee K.C.Y."/>
            <person name="Morgan X.C."/>
            <person name="Dunfield P.F."/>
            <person name="Tamas I."/>
            <person name="Houghton K.M."/>
            <person name="Vyssotski M."/>
            <person name="Ryan J.L.J."/>
            <person name="Lagutin K."/>
            <person name="McDonald I.R."/>
            <person name="Stott M.B."/>
        </authorList>
    </citation>
    <scope>NUCLEOTIDE SEQUENCE [LARGE SCALE GENOMIC DNA]</scope>
    <source>
        <strain evidence="5">DSM 23976 / ICMP 18418 / T49</strain>
    </source>
</reference>
<comment type="subunit">
    <text evidence="2">Monomer. Interacts with PqqE.</text>
</comment>
<evidence type="ECO:0000313" key="5">
    <source>
        <dbReference type="Proteomes" id="UP000014227"/>
    </source>
</evidence>
<evidence type="ECO:0000256" key="3">
    <source>
        <dbReference type="ARBA" id="ARBA00022905"/>
    </source>
</evidence>
<dbReference type="Gene3D" id="1.10.10.1150">
    <property type="entry name" value="Coenzyme PQQ synthesis protein D (PqqD)"/>
    <property type="match status" value="1"/>
</dbReference>
<protein>
    <submittedName>
        <fullName evidence="4">Coenzyme PQQ biosynthesis protein PqqD</fullName>
    </submittedName>
</protein>